<protein>
    <submittedName>
        <fullName evidence="2">Unplaced genomic scaffold GYMLUscaffold_24, whole genome shotgun sequence</fullName>
    </submittedName>
</protein>
<feature type="transmembrane region" description="Helical" evidence="1">
    <location>
        <begin position="12"/>
        <end position="33"/>
    </location>
</feature>
<dbReference type="AlphaFoldDB" id="A0A0D0CY37"/>
<dbReference type="HOGENOM" id="CLU_2794192_0_0_1"/>
<gene>
    <name evidence="2" type="ORF">GYMLUDRAFT_592357</name>
</gene>
<keyword evidence="3" id="KW-1185">Reference proteome</keyword>
<evidence type="ECO:0000256" key="1">
    <source>
        <dbReference type="SAM" id="Phobius"/>
    </source>
</evidence>
<reference evidence="2 3" key="1">
    <citation type="submission" date="2014-04" db="EMBL/GenBank/DDBJ databases">
        <title>Evolutionary Origins and Diversification of the Mycorrhizal Mutualists.</title>
        <authorList>
            <consortium name="DOE Joint Genome Institute"/>
            <consortium name="Mycorrhizal Genomics Consortium"/>
            <person name="Kohler A."/>
            <person name="Kuo A."/>
            <person name="Nagy L.G."/>
            <person name="Floudas D."/>
            <person name="Copeland A."/>
            <person name="Barry K.W."/>
            <person name="Cichocki N."/>
            <person name="Veneault-Fourrey C."/>
            <person name="LaButti K."/>
            <person name="Lindquist E.A."/>
            <person name="Lipzen A."/>
            <person name="Lundell T."/>
            <person name="Morin E."/>
            <person name="Murat C."/>
            <person name="Riley R."/>
            <person name="Ohm R."/>
            <person name="Sun H."/>
            <person name="Tunlid A."/>
            <person name="Henrissat B."/>
            <person name="Grigoriev I.V."/>
            <person name="Hibbett D.S."/>
            <person name="Martin F."/>
        </authorList>
    </citation>
    <scope>NUCLEOTIDE SEQUENCE [LARGE SCALE GENOMIC DNA]</scope>
    <source>
        <strain evidence="2 3">FD-317 M1</strain>
    </source>
</reference>
<keyword evidence="1" id="KW-0472">Membrane</keyword>
<evidence type="ECO:0000313" key="3">
    <source>
        <dbReference type="Proteomes" id="UP000053593"/>
    </source>
</evidence>
<keyword evidence="1" id="KW-1133">Transmembrane helix</keyword>
<name>A0A0D0CY37_9AGAR</name>
<accession>A0A0D0CY37</accession>
<dbReference type="EMBL" id="KN834772">
    <property type="protein sequence ID" value="KIK61238.1"/>
    <property type="molecule type" value="Genomic_DNA"/>
</dbReference>
<keyword evidence="1" id="KW-0812">Transmembrane</keyword>
<dbReference type="Proteomes" id="UP000053593">
    <property type="component" value="Unassembled WGS sequence"/>
</dbReference>
<sequence length="68" mass="7597">MGKLHTNQYANLLSVRVTIFFSAFFLIPILLMAQTEIHIYIESSESSLMSSVSLSPVSVTFCSRHQSS</sequence>
<evidence type="ECO:0000313" key="2">
    <source>
        <dbReference type="EMBL" id="KIK61238.1"/>
    </source>
</evidence>
<proteinExistence type="predicted"/>
<organism evidence="2 3">
    <name type="scientific">Collybiopsis luxurians FD-317 M1</name>
    <dbReference type="NCBI Taxonomy" id="944289"/>
    <lineage>
        <taxon>Eukaryota</taxon>
        <taxon>Fungi</taxon>
        <taxon>Dikarya</taxon>
        <taxon>Basidiomycota</taxon>
        <taxon>Agaricomycotina</taxon>
        <taxon>Agaricomycetes</taxon>
        <taxon>Agaricomycetidae</taxon>
        <taxon>Agaricales</taxon>
        <taxon>Marasmiineae</taxon>
        <taxon>Omphalotaceae</taxon>
        <taxon>Collybiopsis</taxon>
        <taxon>Collybiopsis luxurians</taxon>
    </lineage>
</organism>